<dbReference type="Proteomes" id="UP001238179">
    <property type="component" value="Chromosome"/>
</dbReference>
<dbReference type="GO" id="GO:0006935">
    <property type="term" value="P:chemotaxis"/>
    <property type="evidence" value="ECO:0007669"/>
    <property type="project" value="UniProtKB-KW"/>
</dbReference>
<evidence type="ECO:0000256" key="8">
    <source>
        <dbReference type="PROSITE-ProRule" id="PRU00284"/>
    </source>
</evidence>
<dbReference type="InterPro" id="IPR033480">
    <property type="entry name" value="sCache_2"/>
</dbReference>
<keyword evidence="2" id="KW-1003">Cell membrane</keyword>
<dbReference type="GO" id="GO:0005886">
    <property type="term" value="C:plasma membrane"/>
    <property type="evidence" value="ECO:0007669"/>
    <property type="project" value="UniProtKB-SubCell"/>
</dbReference>
<proteinExistence type="inferred from homology"/>
<keyword evidence="3" id="KW-0145">Chemotaxis</keyword>
<evidence type="ECO:0000259" key="10">
    <source>
        <dbReference type="PROSITE" id="PS50111"/>
    </source>
</evidence>
<evidence type="ECO:0000256" key="9">
    <source>
        <dbReference type="SAM" id="Phobius"/>
    </source>
</evidence>
<feature type="domain" description="Methyl-accepting transducer" evidence="10">
    <location>
        <begin position="273"/>
        <end position="495"/>
    </location>
</feature>
<evidence type="ECO:0000256" key="4">
    <source>
        <dbReference type="ARBA" id="ARBA00022692"/>
    </source>
</evidence>
<comment type="similarity">
    <text evidence="7">Belongs to the methyl-accepting chemotaxis (MCP) protein family.</text>
</comment>
<evidence type="ECO:0000256" key="7">
    <source>
        <dbReference type="ARBA" id="ARBA00029447"/>
    </source>
</evidence>
<evidence type="ECO:0000313" key="11">
    <source>
        <dbReference type="EMBL" id="BDU71627.1"/>
    </source>
</evidence>
<keyword evidence="5 9" id="KW-1133">Transmembrane helix</keyword>
<dbReference type="Gene3D" id="3.30.450.20">
    <property type="entry name" value="PAS domain"/>
    <property type="match status" value="1"/>
</dbReference>
<dbReference type="InterPro" id="IPR004089">
    <property type="entry name" value="MCPsignal_dom"/>
</dbReference>
<keyword evidence="6 9" id="KW-0472">Membrane</keyword>
<protein>
    <submittedName>
        <fullName evidence="11">Methyl-accepting chemotaxis protein</fullName>
    </submittedName>
</protein>
<accession>A0AA48GPI9</accession>
<gene>
    <name evidence="11" type="ORF">METEAL_08010</name>
</gene>
<dbReference type="InterPro" id="IPR051310">
    <property type="entry name" value="MCP_chemotaxis"/>
</dbReference>
<name>A0AA48GPI9_9BACT</name>
<dbReference type="InterPro" id="IPR004090">
    <property type="entry name" value="Chemotax_Me-accpt_rcpt"/>
</dbReference>
<evidence type="ECO:0000256" key="5">
    <source>
        <dbReference type="ARBA" id="ARBA00022989"/>
    </source>
</evidence>
<dbReference type="SMART" id="SM01049">
    <property type="entry name" value="Cache_2"/>
    <property type="match status" value="1"/>
</dbReference>
<dbReference type="RefSeq" id="WP_316414519.1">
    <property type="nucleotide sequence ID" value="NZ_AP027080.1"/>
</dbReference>
<sequence>MSISLSTRLHLIVGGACASLAILALLGLASLRSSLNQERRSQIATLLDTSENLCAHYHELAQKGEITEDQAKARAAEALGALRHEDTYFFVRDAQDVMRVHVNPARVGKVDPGFKMPDGRSSGAVGREMLAKDRIAYMEIRNAKPGGTELLPKLNGLIEFKPWGWAIGIGFFTDDIQAAFWAQAWRQLLVGVALLAVMALVATRLSKSILGQLGGDPGYATEIVRQMAGGDFRMNIQHGGSPDSLLGSMAHMEKDLRTMIHGIMDVSAQSASGTTELSAAAGELNLTTLDLSRSADQQREAMMSSASALEQVTASIRAVSERLSTAKALAAESHQVTEDAIALAGETTQTMDGIRQSSESVSRITVVIADIARQTNLLSLNAAIEAAKAGHQGKGFAVVAEEIRKLAERSGAAAKEIRTLIETSGQWVKDGTQSVEKVVQSLEAIRANARERASGVEAINLAIEEQAKASEDVNKAVAMTAHLTERNASAATELAASIGETKRTIDDIASLSNKLRDLTHGFKV</sequence>
<keyword evidence="8" id="KW-0807">Transducer</keyword>
<reference evidence="12" key="1">
    <citation type="journal article" date="2023" name="Int. J. Syst. Evol. Microbiol.">
        <title>Mesoterricola silvestris gen. nov., sp. nov., Mesoterricola sediminis sp. nov., Geothrix oryzae sp. nov., Geothrix edaphica sp. nov., Geothrix rubra sp. nov., and Geothrix limicola sp. nov., six novel members of Acidobacteriota isolated from soils.</title>
        <authorList>
            <person name="Itoh H."/>
            <person name="Sugisawa Y."/>
            <person name="Mise K."/>
            <person name="Xu Z."/>
            <person name="Kuniyasu M."/>
            <person name="Ushijima N."/>
            <person name="Kawano K."/>
            <person name="Kobayashi E."/>
            <person name="Shiratori Y."/>
            <person name="Masuda Y."/>
            <person name="Senoo K."/>
        </authorList>
    </citation>
    <scope>NUCLEOTIDE SEQUENCE [LARGE SCALE GENOMIC DNA]</scope>
    <source>
        <strain evidence="12">W79</strain>
    </source>
</reference>
<dbReference type="GO" id="GO:0007165">
    <property type="term" value="P:signal transduction"/>
    <property type="evidence" value="ECO:0007669"/>
    <property type="project" value="UniProtKB-KW"/>
</dbReference>
<organism evidence="11 12">
    <name type="scientific">Mesoterricola silvestris</name>
    <dbReference type="NCBI Taxonomy" id="2927979"/>
    <lineage>
        <taxon>Bacteria</taxon>
        <taxon>Pseudomonadati</taxon>
        <taxon>Acidobacteriota</taxon>
        <taxon>Holophagae</taxon>
        <taxon>Holophagales</taxon>
        <taxon>Holophagaceae</taxon>
        <taxon>Mesoterricola</taxon>
    </lineage>
</organism>
<keyword evidence="12" id="KW-1185">Reference proteome</keyword>
<dbReference type="Pfam" id="PF00015">
    <property type="entry name" value="MCPsignal"/>
    <property type="match status" value="1"/>
</dbReference>
<evidence type="ECO:0000256" key="3">
    <source>
        <dbReference type="ARBA" id="ARBA00022500"/>
    </source>
</evidence>
<dbReference type="PANTHER" id="PTHR43531">
    <property type="entry name" value="PROTEIN ICFG"/>
    <property type="match status" value="1"/>
</dbReference>
<dbReference type="PRINTS" id="PR00260">
    <property type="entry name" value="CHEMTRNSDUCR"/>
</dbReference>
<dbReference type="SUPFAM" id="SSF58104">
    <property type="entry name" value="Methyl-accepting chemotaxis protein (MCP) signaling domain"/>
    <property type="match status" value="1"/>
</dbReference>
<dbReference type="SMART" id="SM00283">
    <property type="entry name" value="MA"/>
    <property type="match status" value="1"/>
</dbReference>
<dbReference type="GO" id="GO:0004888">
    <property type="term" value="F:transmembrane signaling receptor activity"/>
    <property type="evidence" value="ECO:0007669"/>
    <property type="project" value="InterPro"/>
</dbReference>
<dbReference type="PANTHER" id="PTHR43531:SF11">
    <property type="entry name" value="METHYL-ACCEPTING CHEMOTAXIS PROTEIN 3"/>
    <property type="match status" value="1"/>
</dbReference>
<feature type="transmembrane region" description="Helical" evidence="9">
    <location>
        <begin position="12"/>
        <end position="31"/>
    </location>
</feature>
<dbReference type="AlphaFoldDB" id="A0AA48GPI9"/>
<dbReference type="Gene3D" id="1.10.287.950">
    <property type="entry name" value="Methyl-accepting chemotaxis protein"/>
    <property type="match status" value="1"/>
</dbReference>
<comment type="subcellular location">
    <subcellularLocation>
        <location evidence="1">Cell membrane</location>
        <topology evidence="1">Multi-pass membrane protein</topology>
    </subcellularLocation>
</comment>
<evidence type="ECO:0000256" key="6">
    <source>
        <dbReference type="ARBA" id="ARBA00023136"/>
    </source>
</evidence>
<evidence type="ECO:0000256" key="2">
    <source>
        <dbReference type="ARBA" id="ARBA00022475"/>
    </source>
</evidence>
<dbReference type="Pfam" id="PF17200">
    <property type="entry name" value="sCache_2"/>
    <property type="match status" value="1"/>
</dbReference>
<keyword evidence="4 9" id="KW-0812">Transmembrane</keyword>
<dbReference type="PROSITE" id="PS50111">
    <property type="entry name" value="CHEMOTAXIS_TRANSDUC_2"/>
    <property type="match status" value="1"/>
</dbReference>
<evidence type="ECO:0000313" key="12">
    <source>
        <dbReference type="Proteomes" id="UP001238179"/>
    </source>
</evidence>
<evidence type="ECO:0000256" key="1">
    <source>
        <dbReference type="ARBA" id="ARBA00004651"/>
    </source>
</evidence>
<dbReference type="EMBL" id="AP027080">
    <property type="protein sequence ID" value="BDU71627.1"/>
    <property type="molecule type" value="Genomic_DNA"/>
</dbReference>
<dbReference type="KEGG" id="msil:METEAL_08010"/>